<dbReference type="Proteomes" id="UP001600888">
    <property type="component" value="Unassembled WGS sequence"/>
</dbReference>
<evidence type="ECO:0000313" key="2">
    <source>
        <dbReference type="Proteomes" id="UP001600888"/>
    </source>
</evidence>
<organism evidence="1 2">
    <name type="scientific">Diaporthe vaccinii</name>
    <dbReference type="NCBI Taxonomy" id="105482"/>
    <lineage>
        <taxon>Eukaryota</taxon>
        <taxon>Fungi</taxon>
        <taxon>Dikarya</taxon>
        <taxon>Ascomycota</taxon>
        <taxon>Pezizomycotina</taxon>
        <taxon>Sordariomycetes</taxon>
        <taxon>Sordariomycetidae</taxon>
        <taxon>Diaporthales</taxon>
        <taxon>Diaporthaceae</taxon>
        <taxon>Diaporthe</taxon>
        <taxon>Diaporthe eres species complex</taxon>
    </lineage>
</organism>
<protein>
    <submittedName>
        <fullName evidence="1">Uncharacterized protein</fullName>
    </submittedName>
</protein>
<gene>
    <name evidence="1" type="ORF">FJTKL_02943</name>
</gene>
<dbReference type="EMBL" id="JBAWTH010000014">
    <property type="protein sequence ID" value="KAL2289137.1"/>
    <property type="molecule type" value="Genomic_DNA"/>
</dbReference>
<comment type="caution">
    <text evidence="1">The sequence shown here is derived from an EMBL/GenBank/DDBJ whole genome shotgun (WGS) entry which is preliminary data.</text>
</comment>
<evidence type="ECO:0000313" key="1">
    <source>
        <dbReference type="EMBL" id="KAL2289137.1"/>
    </source>
</evidence>
<name>A0ABR4F378_9PEZI</name>
<reference evidence="1 2" key="1">
    <citation type="submission" date="2024-03" db="EMBL/GenBank/DDBJ databases">
        <title>A high-quality draft genome sequence of Diaporthe vaccinii, a causative agent of upright dieback and viscid rot disease in cranberry plants.</title>
        <authorList>
            <person name="Sarrasin M."/>
            <person name="Lang B.F."/>
            <person name="Burger G."/>
        </authorList>
    </citation>
    <scope>NUCLEOTIDE SEQUENCE [LARGE SCALE GENOMIC DNA]</scope>
    <source>
        <strain evidence="1 2">IS7</strain>
    </source>
</reference>
<sequence>MIDRHSERHGSRLGPDHCACRLLILPGAHLGGWKDPGTASTAALLCQILLVWPSSYTYDVLVHVTTTAANVPLLPGSSIKPTLTIRPPYFAIPSLLLLLPSLVDACPSTNTPPSQRIDTPTPTPLFDTQPVFLDFAPHRPLIDSLLSQ</sequence>
<accession>A0ABR4F378</accession>
<proteinExistence type="predicted"/>
<keyword evidence="2" id="KW-1185">Reference proteome</keyword>